<protein>
    <recommendedName>
        <fullName evidence="6">Alpha/beta hydrolase</fullName>
    </recommendedName>
</protein>
<evidence type="ECO:0000256" key="3">
    <source>
        <dbReference type="ARBA" id="ARBA00023098"/>
    </source>
</evidence>
<dbReference type="SUPFAM" id="SSF53474">
    <property type="entry name" value="alpha/beta-Hydrolases"/>
    <property type="match status" value="1"/>
</dbReference>
<dbReference type="InterPro" id="IPR029058">
    <property type="entry name" value="AB_hydrolase_fold"/>
</dbReference>
<evidence type="ECO:0000256" key="2">
    <source>
        <dbReference type="ARBA" id="ARBA00022963"/>
    </source>
</evidence>
<dbReference type="GO" id="GO:0016042">
    <property type="term" value="P:lipid catabolic process"/>
    <property type="evidence" value="ECO:0007669"/>
    <property type="project" value="UniProtKB-KW"/>
</dbReference>
<proteinExistence type="predicted"/>
<dbReference type="EMBL" id="VINQ01000007">
    <property type="protein sequence ID" value="KAA0914947.1"/>
    <property type="molecule type" value="Genomic_DNA"/>
</dbReference>
<evidence type="ECO:0008006" key="6">
    <source>
        <dbReference type="Google" id="ProtNLM"/>
    </source>
</evidence>
<keyword evidence="3" id="KW-0443">Lipid metabolism</keyword>
<organism evidence="4 5">
    <name type="scientific">Aquicoccus porphyridii</name>
    <dbReference type="NCBI Taxonomy" id="1852029"/>
    <lineage>
        <taxon>Bacteria</taxon>
        <taxon>Pseudomonadati</taxon>
        <taxon>Pseudomonadota</taxon>
        <taxon>Alphaproteobacteria</taxon>
        <taxon>Rhodobacterales</taxon>
        <taxon>Paracoccaceae</taxon>
        <taxon>Aquicoccus</taxon>
    </lineage>
</organism>
<keyword evidence="2" id="KW-0442">Lipid degradation</keyword>
<evidence type="ECO:0000256" key="1">
    <source>
        <dbReference type="ARBA" id="ARBA00022801"/>
    </source>
</evidence>
<gene>
    <name evidence="4" type="ORF">FLO80_11300</name>
</gene>
<dbReference type="RefSeq" id="WP_111368277.1">
    <property type="nucleotide sequence ID" value="NZ_JASHJG010000006.1"/>
</dbReference>
<evidence type="ECO:0000313" key="4">
    <source>
        <dbReference type="EMBL" id="KAA0914947.1"/>
    </source>
</evidence>
<comment type="caution">
    <text evidence="4">The sequence shown here is derived from an EMBL/GenBank/DDBJ whole genome shotgun (WGS) entry which is preliminary data.</text>
</comment>
<dbReference type="PANTHER" id="PTHR10272">
    <property type="entry name" value="PLATELET-ACTIVATING FACTOR ACETYLHYDROLASE"/>
    <property type="match status" value="1"/>
</dbReference>
<keyword evidence="5" id="KW-1185">Reference proteome</keyword>
<dbReference type="AlphaFoldDB" id="A0A5A9ZCI5"/>
<name>A0A5A9ZCI5_9RHOB</name>
<keyword evidence="1" id="KW-0378">Hydrolase</keyword>
<dbReference type="Gene3D" id="3.40.50.1820">
    <property type="entry name" value="alpha/beta hydrolase"/>
    <property type="match status" value="1"/>
</dbReference>
<dbReference type="GO" id="GO:0003847">
    <property type="term" value="F:1-alkyl-2-acetylglycerophosphocholine esterase activity"/>
    <property type="evidence" value="ECO:0007669"/>
    <property type="project" value="TreeGrafter"/>
</dbReference>
<evidence type="ECO:0000313" key="5">
    <source>
        <dbReference type="Proteomes" id="UP000325291"/>
    </source>
</evidence>
<dbReference type="PANTHER" id="PTHR10272:SF0">
    <property type="entry name" value="PLATELET-ACTIVATING FACTOR ACETYLHYDROLASE"/>
    <property type="match status" value="1"/>
</dbReference>
<dbReference type="Proteomes" id="UP000325291">
    <property type="component" value="Unassembled WGS sequence"/>
</dbReference>
<sequence length="313" mass="34755">MKFPWRANRTEAAVLSDRIEIEDDRGGTLPLLCRWPKDQPLRGAIIFCHGLGGSADSYDLWSRTWAAGGYLVIHPTFPDSIYQVARENPDMGLDPTADLRLWMRDPDARAQMHKILHNPDYWRARIDIAHHVLNGLDPILHSIDHAEAEPPLAIAGHSFGAYTTQLLAGAEIDLPEGPASFREPRFRAALVLSGQGRNQQGLREGSWRGMSGPVLTVTGKRDGGAMGQDWHWKCEPFNLAPAGNKYLAVIGDADHYLGGLRQDDTVVMEQFNALALITTAFLDSHLAGAQPARNWLNLVKDKVGNCEVIFRRK</sequence>
<reference evidence="4 5" key="1">
    <citation type="submission" date="2019-07" db="EMBL/GenBank/DDBJ databases">
        <title>Aquicoccus porphyridii gen. nov., sp. nov., isolated from a small marine red alga, Porphyridium marinum.</title>
        <authorList>
            <person name="Liu L."/>
        </authorList>
    </citation>
    <scope>NUCLEOTIDE SEQUENCE [LARGE SCALE GENOMIC DNA]</scope>
    <source>
        <strain evidence="4 5">L1 8-17</strain>
    </source>
</reference>
<accession>A0A5A9ZCI5</accession>